<keyword evidence="1" id="KW-0472">Membrane</keyword>
<dbReference type="STRING" id="103827.A0A0N5CSG0"/>
<dbReference type="WBParaSite" id="TCLT_0000316101-mRNA-1">
    <property type="protein sequence ID" value="TCLT_0000316101-mRNA-1"/>
    <property type="gene ID" value="TCLT_0000316101"/>
</dbReference>
<evidence type="ECO:0000313" key="4">
    <source>
        <dbReference type="WBParaSite" id="TCLT_0000316101-mRNA-1"/>
    </source>
</evidence>
<evidence type="ECO:0000313" key="2">
    <source>
        <dbReference type="EMBL" id="VDM99493.1"/>
    </source>
</evidence>
<accession>A0A0N5CSG0</accession>
<name>A0A0N5CSG0_THECL</name>
<keyword evidence="1" id="KW-1133">Transmembrane helix</keyword>
<dbReference type="OrthoDB" id="5866221at2759"/>
<evidence type="ECO:0000313" key="3">
    <source>
        <dbReference type="Proteomes" id="UP000276776"/>
    </source>
</evidence>
<sequence>MVRPTDLMLNQTVAIVYQAITIMLVLIVTQFLVYNSIAFTNNILDFHFQLLIELSTIFANLNGATTIIYYFVLGTKYRRVGRQIIRRLMNYLFCSKKAQNNPSGQTYNNVTTKIYNNWSKHRKLAYSFTLACKLV</sequence>
<dbReference type="AlphaFoldDB" id="A0A0N5CSG0"/>
<proteinExistence type="predicted"/>
<feature type="transmembrane region" description="Helical" evidence="1">
    <location>
        <begin position="12"/>
        <end position="34"/>
    </location>
</feature>
<protein>
    <submittedName>
        <fullName evidence="4">G-protein coupled receptors family 1 profile domain-containing protein</fullName>
    </submittedName>
</protein>
<dbReference type="EMBL" id="UYYF01001069">
    <property type="protein sequence ID" value="VDM99493.1"/>
    <property type="molecule type" value="Genomic_DNA"/>
</dbReference>
<dbReference type="Gene3D" id="1.20.1070.10">
    <property type="entry name" value="Rhodopsin 7-helix transmembrane proteins"/>
    <property type="match status" value="1"/>
</dbReference>
<keyword evidence="1" id="KW-0812">Transmembrane</keyword>
<reference evidence="2 3" key="2">
    <citation type="submission" date="2018-11" db="EMBL/GenBank/DDBJ databases">
        <authorList>
            <consortium name="Pathogen Informatics"/>
        </authorList>
    </citation>
    <scope>NUCLEOTIDE SEQUENCE [LARGE SCALE GENOMIC DNA]</scope>
</reference>
<feature type="transmembrane region" description="Helical" evidence="1">
    <location>
        <begin position="46"/>
        <end position="72"/>
    </location>
</feature>
<reference evidence="4" key="1">
    <citation type="submission" date="2017-02" db="UniProtKB">
        <authorList>
            <consortium name="WormBaseParasite"/>
        </authorList>
    </citation>
    <scope>IDENTIFICATION</scope>
</reference>
<organism evidence="4">
    <name type="scientific">Thelazia callipaeda</name>
    <name type="common">Oriental eyeworm</name>
    <name type="synonym">Parasitic nematode</name>
    <dbReference type="NCBI Taxonomy" id="103827"/>
    <lineage>
        <taxon>Eukaryota</taxon>
        <taxon>Metazoa</taxon>
        <taxon>Ecdysozoa</taxon>
        <taxon>Nematoda</taxon>
        <taxon>Chromadorea</taxon>
        <taxon>Rhabditida</taxon>
        <taxon>Spirurina</taxon>
        <taxon>Spiruromorpha</taxon>
        <taxon>Thelazioidea</taxon>
        <taxon>Thelaziidae</taxon>
        <taxon>Thelazia</taxon>
    </lineage>
</organism>
<evidence type="ECO:0000256" key="1">
    <source>
        <dbReference type="SAM" id="Phobius"/>
    </source>
</evidence>
<keyword evidence="3" id="KW-1185">Reference proteome</keyword>
<dbReference type="Proteomes" id="UP000276776">
    <property type="component" value="Unassembled WGS sequence"/>
</dbReference>
<gene>
    <name evidence="2" type="ORF">TCLT_LOCUS3161</name>
</gene>